<organism evidence="8 9">
    <name type="scientific">Atta cephalotes</name>
    <name type="common">Leafcutter ant</name>
    <dbReference type="NCBI Taxonomy" id="12957"/>
    <lineage>
        <taxon>Eukaryota</taxon>
        <taxon>Metazoa</taxon>
        <taxon>Ecdysozoa</taxon>
        <taxon>Arthropoda</taxon>
        <taxon>Hexapoda</taxon>
        <taxon>Insecta</taxon>
        <taxon>Pterygota</taxon>
        <taxon>Neoptera</taxon>
        <taxon>Endopterygota</taxon>
        <taxon>Hymenoptera</taxon>
        <taxon>Apocrita</taxon>
        <taxon>Aculeata</taxon>
        <taxon>Formicoidea</taxon>
        <taxon>Formicidae</taxon>
        <taxon>Myrmicinae</taxon>
        <taxon>Atta</taxon>
    </lineage>
</organism>
<dbReference type="EMBL" id="ADTU01012396">
    <property type="status" value="NOT_ANNOTATED_CDS"/>
    <property type="molecule type" value="Genomic_DNA"/>
</dbReference>
<dbReference type="InterPro" id="IPR008253">
    <property type="entry name" value="Marvel"/>
</dbReference>
<name>A0A158NDF5_ATTCE</name>
<keyword evidence="4 6" id="KW-1133">Transmembrane helix</keyword>
<keyword evidence="3 6" id="KW-0812">Transmembrane</keyword>
<keyword evidence="9" id="KW-1185">Reference proteome</keyword>
<evidence type="ECO:0000256" key="2">
    <source>
        <dbReference type="ARBA" id="ARBA00022441"/>
    </source>
</evidence>
<dbReference type="EnsemblMetazoa" id="XM_012200173.1">
    <property type="protein sequence ID" value="XP_012055563.1"/>
    <property type="gene ID" value="LOC105618644"/>
</dbReference>
<dbReference type="AlphaFoldDB" id="A0A158NDF5"/>
<dbReference type="Pfam" id="PF01344">
    <property type="entry name" value="Kelch_1"/>
    <property type="match status" value="1"/>
</dbReference>
<evidence type="ECO:0000256" key="1">
    <source>
        <dbReference type="ARBA" id="ARBA00004141"/>
    </source>
</evidence>
<gene>
    <name evidence="8" type="primary">105618644</name>
</gene>
<dbReference type="InterPro" id="IPR006652">
    <property type="entry name" value="Kelch_1"/>
</dbReference>
<feature type="transmembrane region" description="Helical" evidence="6">
    <location>
        <begin position="86"/>
        <end position="106"/>
    </location>
</feature>
<reference evidence="9" key="1">
    <citation type="journal article" date="2011" name="PLoS Genet.">
        <title>The genome sequence of the leaf-cutter ant Atta cephalotes reveals insights into its obligate symbiotic lifestyle.</title>
        <authorList>
            <person name="Suen G."/>
            <person name="Teiling C."/>
            <person name="Li L."/>
            <person name="Holt C."/>
            <person name="Abouheif E."/>
            <person name="Bornberg-Bauer E."/>
            <person name="Bouffard P."/>
            <person name="Caldera E.J."/>
            <person name="Cash E."/>
            <person name="Cavanaugh A."/>
            <person name="Denas O."/>
            <person name="Elhaik E."/>
            <person name="Fave M.J."/>
            <person name="Gadau J."/>
            <person name="Gibson J.D."/>
            <person name="Graur D."/>
            <person name="Grubbs K.J."/>
            <person name="Hagen D.E."/>
            <person name="Harkins T.T."/>
            <person name="Helmkampf M."/>
            <person name="Hu H."/>
            <person name="Johnson B.R."/>
            <person name="Kim J."/>
            <person name="Marsh S.E."/>
            <person name="Moeller J.A."/>
            <person name="Munoz-Torres M.C."/>
            <person name="Murphy M.C."/>
            <person name="Naughton M.C."/>
            <person name="Nigam S."/>
            <person name="Overson R."/>
            <person name="Rajakumar R."/>
            <person name="Reese J.T."/>
            <person name="Scott J.J."/>
            <person name="Smith C.R."/>
            <person name="Tao S."/>
            <person name="Tsutsui N.D."/>
            <person name="Viljakainen L."/>
            <person name="Wissler L."/>
            <person name="Yandell M.D."/>
            <person name="Zimmer F."/>
            <person name="Taylor J."/>
            <person name="Slater S.C."/>
            <person name="Clifton S.W."/>
            <person name="Warren W.C."/>
            <person name="Elsik C.G."/>
            <person name="Smith C.D."/>
            <person name="Weinstock G.M."/>
            <person name="Gerardo N.M."/>
            <person name="Currie C.R."/>
        </authorList>
    </citation>
    <scope>NUCLEOTIDE SEQUENCE [LARGE SCALE GENOMIC DNA]</scope>
</reference>
<proteinExistence type="predicted"/>
<dbReference type="Gene3D" id="2.120.10.80">
    <property type="entry name" value="Kelch-type beta propeller"/>
    <property type="match status" value="1"/>
</dbReference>
<dbReference type="Pfam" id="PF01284">
    <property type="entry name" value="MARVEL"/>
    <property type="match status" value="1"/>
</dbReference>
<evidence type="ECO:0000256" key="6">
    <source>
        <dbReference type="SAM" id="Phobius"/>
    </source>
</evidence>
<reference evidence="8" key="2">
    <citation type="submission" date="2016-04" db="UniProtKB">
        <authorList>
            <consortium name="EnsemblMetazoa"/>
        </authorList>
    </citation>
    <scope>IDENTIFICATION</scope>
</reference>
<evidence type="ECO:0000313" key="9">
    <source>
        <dbReference type="Proteomes" id="UP000005205"/>
    </source>
</evidence>
<dbReference type="SUPFAM" id="SSF117281">
    <property type="entry name" value="Kelch motif"/>
    <property type="match status" value="1"/>
</dbReference>
<feature type="transmembrane region" description="Helical" evidence="6">
    <location>
        <begin position="126"/>
        <end position="147"/>
    </location>
</feature>
<protein>
    <recommendedName>
        <fullName evidence="7">MARVEL domain-containing protein</fullName>
    </recommendedName>
</protein>
<feature type="transmembrane region" description="Helical" evidence="6">
    <location>
        <begin position="159"/>
        <end position="184"/>
    </location>
</feature>
<dbReference type="EMBL" id="ADTU01012395">
    <property type="status" value="NOT_ANNOTATED_CDS"/>
    <property type="molecule type" value="Genomic_DNA"/>
</dbReference>
<dbReference type="GO" id="GO:0016020">
    <property type="term" value="C:membrane"/>
    <property type="evidence" value="ECO:0007669"/>
    <property type="project" value="UniProtKB-SubCell"/>
</dbReference>
<evidence type="ECO:0000256" key="4">
    <source>
        <dbReference type="ARBA" id="ARBA00022989"/>
    </source>
</evidence>
<keyword evidence="2" id="KW-0880">Kelch repeat</keyword>
<dbReference type="EMBL" id="ADTU01012397">
    <property type="status" value="NOT_ANNOTATED_CDS"/>
    <property type="molecule type" value="Genomic_DNA"/>
</dbReference>
<accession>A0A158NDF5</accession>
<evidence type="ECO:0000256" key="3">
    <source>
        <dbReference type="ARBA" id="ARBA00022692"/>
    </source>
</evidence>
<comment type="subcellular location">
    <subcellularLocation>
        <location evidence="1">Membrane</location>
        <topology evidence="1">Multi-pass membrane protein</topology>
    </subcellularLocation>
</comment>
<keyword evidence="5 6" id="KW-0472">Membrane</keyword>
<sequence>MTATFVKNKLILVGGLGHEIKSSVDIYDIYTGSWTSGAEAPCNFYSSTFYSVLDEKLIICKKFLATYTPCNTKTLRYNSKNDYESYVFIFFFIATCTFFINTFILYVSNLISPSAASIIPKTIYEFLYHFIASILLFAASIAVIIVIHEPYVVKRYNEFLAASICGLLNTILYIFNAIIAYITIWTE</sequence>
<evidence type="ECO:0000313" key="8">
    <source>
        <dbReference type="EnsemblMetazoa" id="XP_012055563.1"/>
    </source>
</evidence>
<dbReference type="KEGG" id="acep:105618644"/>
<dbReference type="InterPro" id="IPR015915">
    <property type="entry name" value="Kelch-typ_b-propeller"/>
</dbReference>
<dbReference type="InParanoid" id="A0A158NDF5"/>
<evidence type="ECO:0000259" key="7">
    <source>
        <dbReference type="Pfam" id="PF01284"/>
    </source>
</evidence>
<dbReference type="OrthoDB" id="6481667at2759"/>
<evidence type="ECO:0000256" key="5">
    <source>
        <dbReference type="ARBA" id="ARBA00023136"/>
    </source>
</evidence>
<dbReference type="Proteomes" id="UP000005205">
    <property type="component" value="Unassembled WGS sequence"/>
</dbReference>
<feature type="domain" description="MARVEL" evidence="7">
    <location>
        <begin position="68"/>
        <end position="179"/>
    </location>
</feature>